<evidence type="ECO:0000313" key="10">
    <source>
        <dbReference type="EMBL" id="MZH57315.1"/>
    </source>
</evidence>
<dbReference type="Gene3D" id="3.40.50.920">
    <property type="match status" value="1"/>
</dbReference>
<dbReference type="RefSeq" id="WP_161129387.1">
    <property type="nucleotide sequence ID" value="NZ_WWTM01000038.1"/>
</dbReference>
<dbReference type="InterPro" id="IPR009014">
    <property type="entry name" value="Transketo_C/PFOR_II"/>
</dbReference>
<dbReference type="AlphaFoldDB" id="A0AB36B957"/>
<comment type="similarity">
    <text evidence="2">Belongs to the transketolase family.</text>
</comment>
<keyword evidence="8" id="KW-0414">Isoprene biosynthesis</keyword>
<protein>
    <submittedName>
        <fullName evidence="10">Transketolase family protein</fullName>
    </submittedName>
</protein>
<keyword evidence="5" id="KW-0460">Magnesium</keyword>
<proteinExistence type="inferred from homology"/>
<evidence type="ECO:0000256" key="8">
    <source>
        <dbReference type="ARBA" id="ARBA00023229"/>
    </source>
</evidence>
<dbReference type="CDD" id="cd07033">
    <property type="entry name" value="TPP_PYR_DXS_TK_like"/>
    <property type="match status" value="1"/>
</dbReference>
<dbReference type="Gene3D" id="3.40.50.970">
    <property type="match status" value="1"/>
</dbReference>
<evidence type="ECO:0000313" key="11">
    <source>
        <dbReference type="Proteomes" id="UP000604383"/>
    </source>
</evidence>
<keyword evidence="4" id="KW-0479">Metal-binding</keyword>
<accession>A0AB36B957</accession>
<dbReference type="InterPro" id="IPR029061">
    <property type="entry name" value="THDP-binding"/>
</dbReference>
<keyword evidence="3" id="KW-0808">Transferase</keyword>
<dbReference type="Proteomes" id="UP000604383">
    <property type="component" value="Unassembled WGS sequence"/>
</dbReference>
<keyword evidence="7" id="KW-0786">Thiamine pyrophosphate</keyword>
<evidence type="ECO:0000259" key="9">
    <source>
        <dbReference type="SMART" id="SM00861"/>
    </source>
</evidence>
<dbReference type="SUPFAM" id="SSF52922">
    <property type="entry name" value="TK C-terminal domain-like"/>
    <property type="match status" value="1"/>
</dbReference>
<dbReference type="GO" id="GO:0046872">
    <property type="term" value="F:metal ion binding"/>
    <property type="evidence" value="ECO:0007669"/>
    <property type="project" value="UniProtKB-KW"/>
</dbReference>
<evidence type="ECO:0000256" key="6">
    <source>
        <dbReference type="ARBA" id="ARBA00022977"/>
    </source>
</evidence>
<feature type="domain" description="Transketolase-like pyrimidine-binding" evidence="9">
    <location>
        <begin position="3"/>
        <end position="167"/>
    </location>
</feature>
<evidence type="ECO:0000256" key="5">
    <source>
        <dbReference type="ARBA" id="ARBA00022842"/>
    </source>
</evidence>
<dbReference type="PANTHER" id="PTHR43825:SF1">
    <property type="entry name" value="TRANSKETOLASE-LIKE PYRIMIDINE-BINDING DOMAIN-CONTAINING PROTEIN"/>
    <property type="match status" value="1"/>
</dbReference>
<dbReference type="FunFam" id="3.40.50.920:FF:000002">
    <property type="entry name" value="1-deoxy-D-xylulose-5-phosphate synthase"/>
    <property type="match status" value="1"/>
</dbReference>
<comment type="caution">
    <text evidence="10">The sequence shown here is derived from an EMBL/GenBank/DDBJ whole genome shotgun (WGS) entry which is preliminary data.</text>
</comment>
<dbReference type="InterPro" id="IPR051157">
    <property type="entry name" value="PDH/Transketolase"/>
</dbReference>
<dbReference type="InterPro" id="IPR005475">
    <property type="entry name" value="Transketolase-like_Pyr-bd"/>
</dbReference>
<evidence type="ECO:0000256" key="3">
    <source>
        <dbReference type="ARBA" id="ARBA00022679"/>
    </source>
</evidence>
<name>A0AB36B957_CLOIN</name>
<dbReference type="EMBL" id="WWTN01000033">
    <property type="protein sequence ID" value="MZH57315.1"/>
    <property type="molecule type" value="Genomic_DNA"/>
</dbReference>
<dbReference type="GO" id="GO:0009228">
    <property type="term" value="P:thiamine biosynthetic process"/>
    <property type="evidence" value="ECO:0007669"/>
    <property type="project" value="UniProtKB-KW"/>
</dbReference>
<dbReference type="FunFam" id="3.40.50.970:FF:000129">
    <property type="entry name" value="Transketolase"/>
    <property type="match status" value="1"/>
</dbReference>
<evidence type="ECO:0000256" key="4">
    <source>
        <dbReference type="ARBA" id="ARBA00022723"/>
    </source>
</evidence>
<evidence type="ECO:0000256" key="1">
    <source>
        <dbReference type="ARBA" id="ARBA00001964"/>
    </source>
</evidence>
<evidence type="ECO:0000256" key="2">
    <source>
        <dbReference type="ARBA" id="ARBA00007131"/>
    </source>
</evidence>
<evidence type="ECO:0000256" key="7">
    <source>
        <dbReference type="ARBA" id="ARBA00023052"/>
    </source>
</evidence>
<dbReference type="Pfam" id="PF02780">
    <property type="entry name" value="Transketolase_C"/>
    <property type="match status" value="1"/>
</dbReference>
<reference evidence="10" key="1">
    <citation type="journal article" date="2019" name="Nat. Med.">
        <title>A library of human gut bacterial isolates paired with longitudinal multiomics data enables mechanistic microbiome research.</title>
        <authorList>
            <person name="Poyet M."/>
            <person name="Groussin M."/>
            <person name="Gibbons S.M."/>
            <person name="Avila-Pacheco J."/>
            <person name="Jiang X."/>
            <person name="Kearney S.M."/>
            <person name="Perrotta A.R."/>
            <person name="Berdy B."/>
            <person name="Zhao S."/>
            <person name="Lieberman T.D."/>
            <person name="Swanson P.K."/>
            <person name="Smith M."/>
            <person name="Roesemann S."/>
            <person name="Alexander J.E."/>
            <person name="Rich S.A."/>
            <person name="Livny J."/>
            <person name="Vlamakis H."/>
            <person name="Clish C."/>
            <person name="Bullock K."/>
            <person name="Deik A."/>
            <person name="Scott J."/>
            <person name="Pierce K.A."/>
            <person name="Xavier R.J."/>
            <person name="Alm E.J."/>
        </authorList>
    </citation>
    <scope>NUCLEOTIDE SEQUENCE</scope>
    <source>
        <strain evidence="10">BIOML-A12</strain>
    </source>
</reference>
<gene>
    <name evidence="10" type="ORF">GT664_16570</name>
</gene>
<dbReference type="PANTHER" id="PTHR43825">
    <property type="entry name" value="PYRUVATE DEHYDROGENASE E1 COMPONENT"/>
    <property type="match status" value="1"/>
</dbReference>
<dbReference type="SMART" id="SM00861">
    <property type="entry name" value="Transket_pyr"/>
    <property type="match status" value="1"/>
</dbReference>
<organism evidence="10 11">
    <name type="scientific">Clostridium innocuum</name>
    <dbReference type="NCBI Taxonomy" id="1522"/>
    <lineage>
        <taxon>Bacteria</taxon>
        <taxon>Bacillati</taxon>
        <taxon>Bacillota</taxon>
        <taxon>Clostridia</taxon>
        <taxon>Eubacteriales</taxon>
        <taxon>Clostridiaceae</taxon>
        <taxon>Clostridium</taxon>
    </lineage>
</organism>
<dbReference type="GO" id="GO:0016740">
    <property type="term" value="F:transferase activity"/>
    <property type="evidence" value="ECO:0007669"/>
    <property type="project" value="UniProtKB-KW"/>
</dbReference>
<sequence length="307" mass="32975">MNLATREAYGNTLAELKDNENVVVLEADLGHATKSLKFKEVCPQRFFNMGIAEADMIGTAAGLAACGKVPFASTFSVFATGRAFDQVRNSVCYPNLNVKIVGTHAGITVGEDGGTHQAIEDIALMRSLPNMSIVVPSDDVEARAAVLAAAAYKGPMYLRMARVASPTYHNDSYVFTLGKGEIIREGSDLTIIACGLMVMKAMEAAEQLAKEGVSVRVINMHTIKPLDHKLIIESAEKTGKIITVEEANILGGLGSAVCETVSEYCPVPVKRIGVRDIFGKSGNPDKLLQEYGLTAEHIIEEARKLCK</sequence>
<comment type="cofactor">
    <cofactor evidence="1">
        <name>thiamine diphosphate</name>
        <dbReference type="ChEBI" id="CHEBI:58937"/>
    </cofactor>
</comment>
<dbReference type="InterPro" id="IPR033248">
    <property type="entry name" value="Transketolase_C"/>
</dbReference>
<dbReference type="GO" id="GO:0008299">
    <property type="term" value="P:isoprenoid biosynthetic process"/>
    <property type="evidence" value="ECO:0007669"/>
    <property type="project" value="UniProtKB-KW"/>
</dbReference>
<keyword evidence="6" id="KW-0784">Thiamine biosynthesis</keyword>
<dbReference type="SUPFAM" id="SSF52518">
    <property type="entry name" value="Thiamin diphosphate-binding fold (THDP-binding)"/>
    <property type="match status" value="1"/>
</dbReference>
<dbReference type="Pfam" id="PF02779">
    <property type="entry name" value="Transket_pyr"/>
    <property type="match status" value="1"/>
</dbReference>